<keyword evidence="3" id="KW-1185">Reference proteome</keyword>
<proteinExistence type="predicted"/>
<evidence type="ECO:0000313" key="2">
    <source>
        <dbReference type="EMBL" id="AGB15662.1"/>
    </source>
</evidence>
<dbReference type="EMBL" id="CP003050">
    <property type="protein sequence ID" value="AGB15662.1"/>
    <property type="molecule type" value="Genomic_DNA"/>
</dbReference>
<dbReference type="SUPFAM" id="SSF160387">
    <property type="entry name" value="NosL/MerB-like"/>
    <property type="match status" value="1"/>
</dbReference>
<dbReference type="Pfam" id="PF05573">
    <property type="entry name" value="NosL"/>
    <property type="match status" value="1"/>
</dbReference>
<dbReference type="Proteomes" id="UP000010846">
    <property type="component" value="Chromosome"/>
</dbReference>
<evidence type="ECO:0000313" key="3">
    <source>
        <dbReference type="Proteomes" id="UP000010846"/>
    </source>
</evidence>
<feature type="region of interest" description="Disordered" evidence="1">
    <location>
        <begin position="1"/>
        <end position="23"/>
    </location>
</feature>
<dbReference type="KEGG" id="hru:Halru_1044"/>
<sequence length="185" mass="20006">MGDEEEPDGPDDPSSDGSDVPYSAAANAIDDHPVDEPVMFTRSHQCPVCGMGPADYAGWACQLAHADGTGLFFESPGCLLAYVVVPRAHPTDAPIERTWFVDYAETELFDAADGYLVAETELENQHGPMSGSPVPFATRERAVAYVDDADHLGEDAIITMDDVDFELADFYRGNRMPDTPTATDD</sequence>
<dbReference type="InterPro" id="IPR008719">
    <property type="entry name" value="N2O_reductase_NosL"/>
</dbReference>
<organism evidence="2 3">
    <name type="scientific">Halovivax ruber (strain DSM 18193 / JCM 13892 / XH-70)</name>
    <dbReference type="NCBI Taxonomy" id="797302"/>
    <lineage>
        <taxon>Archaea</taxon>
        <taxon>Methanobacteriati</taxon>
        <taxon>Methanobacteriota</taxon>
        <taxon>Stenosarchaea group</taxon>
        <taxon>Halobacteria</taxon>
        <taxon>Halobacteriales</taxon>
        <taxon>Natrialbaceae</taxon>
        <taxon>Halovivax</taxon>
    </lineage>
</organism>
<feature type="compositionally biased region" description="Acidic residues" evidence="1">
    <location>
        <begin position="1"/>
        <end position="14"/>
    </location>
</feature>
<dbReference type="eggNOG" id="arCOG04012">
    <property type="taxonomic scope" value="Archaea"/>
</dbReference>
<evidence type="ECO:0000256" key="1">
    <source>
        <dbReference type="SAM" id="MobiDB-lite"/>
    </source>
</evidence>
<dbReference type="STRING" id="797302.Halru_1044"/>
<dbReference type="HOGENOM" id="CLU_1346437_0_0_2"/>
<dbReference type="AlphaFoldDB" id="L0ICH3"/>
<reference evidence="2" key="1">
    <citation type="submission" date="2011-09" db="EMBL/GenBank/DDBJ databases">
        <title>Complete sequence of Halovivax ruber XH-70.</title>
        <authorList>
            <consortium name="US DOE Joint Genome Institute"/>
            <person name="Lucas S."/>
            <person name="Han J."/>
            <person name="Lapidus A."/>
            <person name="Cheng J.-F."/>
            <person name="Goodwin L."/>
            <person name="Pitluck S."/>
            <person name="Peters L."/>
            <person name="Mikhailova N."/>
            <person name="Davenport K."/>
            <person name="Detter J.C."/>
            <person name="Han C."/>
            <person name="Tapia R."/>
            <person name="Land M."/>
            <person name="Hauser L."/>
            <person name="Kyrpides N."/>
            <person name="Ivanova N."/>
            <person name="Pagani I."/>
            <person name="Sproer C."/>
            <person name="Anderson I."/>
            <person name="Woyke T."/>
        </authorList>
    </citation>
    <scope>NUCLEOTIDE SEQUENCE</scope>
    <source>
        <strain evidence="2">XH-70</strain>
    </source>
</reference>
<name>L0ICH3_HALRX</name>
<gene>
    <name evidence="2" type="ordered locus">Halru_1044</name>
</gene>
<accession>L0ICH3</accession>
<protein>
    <submittedName>
        <fullName evidence="2">NosL</fullName>
    </submittedName>
</protein>